<keyword evidence="4" id="KW-1185">Reference proteome</keyword>
<dbReference type="PANTHER" id="PTHR43228">
    <property type="entry name" value="TWO-COMPONENT RESPONSE REGULATOR"/>
    <property type="match status" value="1"/>
</dbReference>
<evidence type="ECO:0000313" key="3">
    <source>
        <dbReference type="EMBL" id="NGP77554.1"/>
    </source>
</evidence>
<protein>
    <submittedName>
        <fullName evidence="3">Response regulator</fullName>
    </submittedName>
</protein>
<dbReference type="InterPro" id="IPR011006">
    <property type="entry name" value="CheY-like_superfamily"/>
</dbReference>
<dbReference type="SUPFAM" id="SSF52172">
    <property type="entry name" value="CheY-like"/>
    <property type="match status" value="1"/>
</dbReference>
<dbReference type="PROSITE" id="PS50110">
    <property type="entry name" value="RESPONSE_REGULATORY"/>
    <property type="match status" value="1"/>
</dbReference>
<dbReference type="EMBL" id="JAALLT010000004">
    <property type="protein sequence ID" value="NGP77554.1"/>
    <property type="molecule type" value="Genomic_DNA"/>
</dbReference>
<dbReference type="InterPro" id="IPR001789">
    <property type="entry name" value="Sig_transdc_resp-reg_receiver"/>
</dbReference>
<dbReference type="PANTHER" id="PTHR43228:SF1">
    <property type="entry name" value="TWO-COMPONENT RESPONSE REGULATOR ARR22"/>
    <property type="match status" value="1"/>
</dbReference>
<proteinExistence type="predicted"/>
<organism evidence="3 4">
    <name type="scientific">Halalkalibaculum roseum</name>
    <dbReference type="NCBI Taxonomy" id="2709311"/>
    <lineage>
        <taxon>Bacteria</taxon>
        <taxon>Pseudomonadati</taxon>
        <taxon>Balneolota</taxon>
        <taxon>Balneolia</taxon>
        <taxon>Balneolales</taxon>
        <taxon>Balneolaceae</taxon>
        <taxon>Halalkalibaculum</taxon>
    </lineage>
</organism>
<dbReference type="SMART" id="SM00448">
    <property type="entry name" value="REC"/>
    <property type="match status" value="1"/>
</dbReference>
<dbReference type="Gene3D" id="3.40.50.2300">
    <property type="match status" value="1"/>
</dbReference>
<accession>A0A6M1T203</accession>
<keyword evidence="1" id="KW-0597">Phosphoprotein</keyword>
<evidence type="ECO:0000313" key="4">
    <source>
        <dbReference type="Proteomes" id="UP000473278"/>
    </source>
</evidence>
<reference evidence="3 4" key="1">
    <citation type="submission" date="2020-02" db="EMBL/GenBank/DDBJ databases">
        <title>Balneolaceae bacterium YR4-1, complete genome.</title>
        <authorList>
            <person name="Li Y."/>
            <person name="Wu S."/>
        </authorList>
    </citation>
    <scope>NUCLEOTIDE SEQUENCE [LARGE SCALE GENOMIC DNA]</scope>
    <source>
        <strain evidence="3 4">YR4-1</strain>
    </source>
</reference>
<dbReference type="InterPro" id="IPR052048">
    <property type="entry name" value="ST_Response_Regulator"/>
</dbReference>
<dbReference type="AlphaFoldDB" id="A0A6M1T203"/>
<evidence type="ECO:0000256" key="1">
    <source>
        <dbReference type="PROSITE-ProRule" id="PRU00169"/>
    </source>
</evidence>
<feature type="domain" description="Response regulatory" evidence="2">
    <location>
        <begin position="7"/>
        <end position="122"/>
    </location>
</feature>
<dbReference type="Proteomes" id="UP000473278">
    <property type="component" value="Unassembled WGS sequence"/>
</dbReference>
<dbReference type="GO" id="GO:0000160">
    <property type="term" value="P:phosphorelay signal transduction system"/>
    <property type="evidence" value="ECO:0007669"/>
    <property type="project" value="InterPro"/>
</dbReference>
<dbReference type="RefSeq" id="WP_165143062.1">
    <property type="nucleotide sequence ID" value="NZ_JAALLT010000004.1"/>
</dbReference>
<gene>
    <name evidence="3" type="ORF">G3570_12975</name>
</gene>
<dbReference type="Pfam" id="PF00072">
    <property type="entry name" value="Response_reg"/>
    <property type="match status" value="1"/>
</dbReference>
<name>A0A6M1T203_9BACT</name>
<comment type="caution">
    <text evidence="3">The sequence shown here is derived from an EMBL/GenBank/DDBJ whole genome shotgun (WGS) entry which is preliminary data.</text>
</comment>
<feature type="modified residue" description="4-aspartylphosphate" evidence="1">
    <location>
        <position position="57"/>
    </location>
</feature>
<evidence type="ECO:0000259" key="2">
    <source>
        <dbReference type="PROSITE" id="PS50110"/>
    </source>
</evidence>
<sequence>MPTPQKKVLIVEDNLILSLLEERLLTKMGHKVVGKVTSGEKAVEIFRKVKPDFVIMDISLSGKMDGFEATNIMRETTDVPVIFVSGNSDRYEKFCLKKEGFNEFVSKPFTYQDLADPINRIWKEEPVEKEETEKQYHS</sequence>